<keyword evidence="2" id="KW-1185">Reference proteome</keyword>
<protein>
    <submittedName>
        <fullName evidence="1">Uncharacterized protein</fullName>
    </submittedName>
</protein>
<evidence type="ECO:0000313" key="2">
    <source>
        <dbReference type="Proteomes" id="UP000814140"/>
    </source>
</evidence>
<dbReference type="EMBL" id="MU277189">
    <property type="protein sequence ID" value="KAI0067934.1"/>
    <property type="molecule type" value="Genomic_DNA"/>
</dbReference>
<gene>
    <name evidence="1" type="ORF">BV25DRAFT_893284</name>
</gene>
<proteinExistence type="predicted"/>
<comment type="caution">
    <text evidence="1">The sequence shown here is derived from an EMBL/GenBank/DDBJ whole genome shotgun (WGS) entry which is preliminary data.</text>
</comment>
<reference evidence="1" key="2">
    <citation type="journal article" date="2022" name="New Phytol.">
        <title>Evolutionary transition to the ectomycorrhizal habit in the genomes of a hyperdiverse lineage of mushroom-forming fungi.</title>
        <authorList>
            <person name="Looney B."/>
            <person name="Miyauchi S."/>
            <person name="Morin E."/>
            <person name="Drula E."/>
            <person name="Courty P.E."/>
            <person name="Kohler A."/>
            <person name="Kuo A."/>
            <person name="LaButti K."/>
            <person name="Pangilinan J."/>
            <person name="Lipzen A."/>
            <person name="Riley R."/>
            <person name="Andreopoulos W."/>
            <person name="He G."/>
            <person name="Johnson J."/>
            <person name="Nolan M."/>
            <person name="Tritt A."/>
            <person name="Barry K.W."/>
            <person name="Grigoriev I.V."/>
            <person name="Nagy L.G."/>
            <person name="Hibbett D."/>
            <person name="Henrissat B."/>
            <person name="Matheny P.B."/>
            <person name="Labbe J."/>
            <person name="Martin F.M."/>
        </authorList>
    </citation>
    <scope>NUCLEOTIDE SEQUENCE</scope>
    <source>
        <strain evidence="1">HHB10654</strain>
    </source>
</reference>
<organism evidence="1 2">
    <name type="scientific">Artomyces pyxidatus</name>
    <dbReference type="NCBI Taxonomy" id="48021"/>
    <lineage>
        <taxon>Eukaryota</taxon>
        <taxon>Fungi</taxon>
        <taxon>Dikarya</taxon>
        <taxon>Basidiomycota</taxon>
        <taxon>Agaricomycotina</taxon>
        <taxon>Agaricomycetes</taxon>
        <taxon>Russulales</taxon>
        <taxon>Auriscalpiaceae</taxon>
        <taxon>Artomyces</taxon>
    </lineage>
</organism>
<accession>A0ACB8THN5</accession>
<name>A0ACB8THN5_9AGAM</name>
<sequence>MASAVISVIINVVDLIQTINTIRDLIAGNAATAITVVDLERVVRGQNAQFFTTIAFADIQTIRDQFYRNWLPSVVNFSTRRRRDITPDDITPSSGTLHIIFQSLIQARTQLAELLNRLREVYRTYSSVLHVDELMRGVFAFFHGFGLLLHMHAVYAELRRIQIGAESLNDRRLLTDTRSVLQYLVDGDAALSVLLRDWTLQNMRLGAITDVRESPGGNLIPGSWYFQDSYSPLASTTPDISLSVAGRMTASLESQARSLRATRVRNVTDRLRAVVANPADNVWRCFARLNDRMRERERVQGGTRAIVRPSQVRRLRPLPIRPRAMMFGALDEGVPLGWEELDTVPESAEEFIALSERLLTEAVAPSGDEVPSDPDPFEVPLCDMGAGLEDPVVAIEDTEQVDEPGFQIGGNVLNVLVGAH</sequence>
<reference evidence="1" key="1">
    <citation type="submission" date="2021-03" db="EMBL/GenBank/DDBJ databases">
        <authorList>
            <consortium name="DOE Joint Genome Institute"/>
            <person name="Ahrendt S."/>
            <person name="Looney B.P."/>
            <person name="Miyauchi S."/>
            <person name="Morin E."/>
            <person name="Drula E."/>
            <person name="Courty P.E."/>
            <person name="Chicoki N."/>
            <person name="Fauchery L."/>
            <person name="Kohler A."/>
            <person name="Kuo A."/>
            <person name="Labutti K."/>
            <person name="Pangilinan J."/>
            <person name="Lipzen A."/>
            <person name="Riley R."/>
            <person name="Andreopoulos W."/>
            <person name="He G."/>
            <person name="Johnson J."/>
            <person name="Barry K.W."/>
            <person name="Grigoriev I.V."/>
            <person name="Nagy L."/>
            <person name="Hibbett D."/>
            <person name="Henrissat B."/>
            <person name="Matheny P.B."/>
            <person name="Labbe J."/>
            <person name="Martin F."/>
        </authorList>
    </citation>
    <scope>NUCLEOTIDE SEQUENCE</scope>
    <source>
        <strain evidence="1">HHB10654</strain>
    </source>
</reference>
<dbReference type="Proteomes" id="UP000814140">
    <property type="component" value="Unassembled WGS sequence"/>
</dbReference>
<evidence type="ECO:0000313" key="1">
    <source>
        <dbReference type="EMBL" id="KAI0067934.1"/>
    </source>
</evidence>